<evidence type="ECO:0000313" key="1">
    <source>
        <dbReference type="EMBL" id="MDQ0367805.1"/>
    </source>
</evidence>
<proteinExistence type="predicted"/>
<organism evidence="1 2">
    <name type="scientific">Catenuloplanes indicus</name>
    <dbReference type="NCBI Taxonomy" id="137267"/>
    <lineage>
        <taxon>Bacteria</taxon>
        <taxon>Bacillati</taxon>
        <taxon>Actinomycetota</taxon>
        <taxon>Actinomycetes</taxon>
        <taxon>Micromonosporales</taxon>
        <taxon>Micromonosporaceae</taxon>
        <taxon>Catenuloplanes</taxon>
    </lineage>
</organism>
<dbReference type="EMBL" id="JAUSUZ010000001">
    <property type="protein sequence ID" value="MDQ0367805.1"/>
    <property type="molecule type" value="Genomic_DNA"/>
</dbReference>
<name>A0AAE3W1X0_9ACTN</name>
<dbReference type="Proteomes" id="UP001240236">
    <property type="component" value="Unassembled WGS sequence"/>
</dbReference>
<keyword evidence="2" id="KW-1185">Reference proteome</keyword>
<dbReference type="RefSeq" id="WP_307242084.1">
    <property type="nucleotide sequence ID" value="NZ_JAUSUZ010000001.1"/>
</dbReference>
<accession>A0AAE3W1X0</accession>
<comment type="caution">
    <text evidence="1">The sequence shown here is derived from an EMBL/GenBank/DDBJ whole genome shotgun (WGS) entry which is preliminary data.</text>
</comment>
<gene>
    <name evidence="1" type="ORF">J2S42_004474</name>
</gene>
<dbReference type="AlphaFoldDB" id="A0AAE3W1X0"/>
<reference evidence="1 2" key="1">
    <citation type="submission" date="2023-07" db="EMBL/GenBank/DDBJ databases">
        <title>Sequencing the genomes of 1000 actinobacteria strains.</title>
        <authorList>
            <person name="Klenk H.-P."/>
        </authorList>
    </citation>
    <scope>NUCLEOTIDE SEQUENCE [LARGE SCALE GENOMIC DNA]</scope>
    <source>
        <strain evidence="1 2">DSM 44709</strain>
    </source>
</reference>
<evidence type="ECO:0000313" key="2">
    <source>
        <dbReference type="Proteomes" id="UP001240236"/>
    </source>
</evidence>
<protein>
    <submittedName>
        <fullName evidence="1">Uncharacterized protein</fullName>
    </submittedName>
</protein>
<sequence>MEPGAAVQCGDVLALAEGDYKFGAGGLTLLVDDVMHVQRLPDGLWVFVRGVRLDDVGNPRDPRQVLVRMAAIPAAIRHPSGCP</sequence>